<feature type="non-terminal residue" evidence="2">
    <location>
        <position position="1"/>
    </location>
</feature>
<evidence type="ECO:0008006" key="4">
    <source>
        <dbReference type="Google" id="ProtNLM"/>
    </source>
</evidence>
<name>A0A8S2SSL8_9BILA</name>
<accession>A0A8S2SSL8</accession>
<evidence type="ECO:0000313" key="2">
    <source>
        <dbReference type="EMBL" id="CAF4248943.1"/>
    </source>
</evidence>
<gene>
    <name evidence="2" type="ORF">SMN809_LOCUS23908</name>
</gene>
<feature type="region of interest" description="Disordered" evidence="1">
    <location>
        <begin position="31"/>
        <end position="111"/>
    </location>
</feature>
<feature type="compositionally biased region" description="Basic and acidic residues" evidence="1">
    <location>
        <begin position="88"/>
        <end position="97"/>
    </location>
</feature>
<comment type="caution">
    <text evidence="2">The sequence shown here is derived from an EMBL/GenBank/DDBJ whole genome shotgun (WGS) entry which is preliminary data.</text>
</comment>
<evidence type="ECO:0000313" key="3">
    <source>
        <dbReference type="Proteomes" id="UP000676336"/>
    </source>
</evidence>
<dbReference type="Proteomes" id="UP000676336">
    <property type="component" value="Unassembled WGS sequence"/>
</dbReference>
<dbReference type="AlphaFoldDB" id="A0A8S2SSL8"/>
<proteinExistence type="predicted"/>
<sequence length="111" mass="12955">ILLTIRKATEGFTWPTLTNRPIEPRPDFFVIDYGSDDESDTEKRRRTVNRQWDQIRNDKSQLKSNNADNKSLLDDVVDDDDQQQPTDKLNKIEKENNDEQDLTDTSSDCHS</sequence>
<evidence type="ECO:0000256" key="1">
    <source>
        <dbReference type="SAM" id="MobiDB-lite"/>
    </source>
</evidence>
<feature type="non-terminal residue" evidence="2">
    <location>
        <position position="111"/>
    </location>
</feature>
<reference evidence="2" key="1">
    <citation type="submission" date="2021-02" db="EMBL/GenBank/DDBJ databases">
        <authorList>
            <person name="Nowell W R."/>
        </authorList>
    </citation>
    <scope>NUCLEOTIDE SEQUENCE</scope>
</reference>
<protein>
    <recommendedName>
        <fullName evidence="4">CS domain-containing protein</fullName>
    </recommendedName>
</protein>
<organism evidence="2 3">
    <name type="scientific">Rotaria magnacalcarata</name>
    <dbReference type="NCBI Taxonomy" id="392030"/>
    <lineage>
        <taxon>Eukaryota</taxon>
        <taxon>Metazoa</taxon>
        <taxon>Spiralia</taxon>
        <taxon>Gnathifera</taxon>
        <taxon>Rotifera</taxon>
        <taxon>Eurotatoria</taxon>
        <taxon>Bdelloidea</taxon>
        <taxon>Philodinida</taxon>
        <taxon>Philodinidae</taxon>
        <taxon>Rotaria</taxon>
    </lineage>
</organism>
<dbReference type="EMBL" id="CAJOBI010026668">
    <property type="protein sequence ID" value="CAF4248943.1"/>
    <property type="molecule type" value="Genomic_DNA"/>
</dbReference>